<dbReference type="OrthoDB" id="10692728at2759"/>
<proteinExistence type="predicted"/>
<dbReference type="EMBL" id="JAEHOC010000025">
    <property type="protein sequence ID" value="KAG2431186.1"/>
    <property type="molecule type" value="Genomic_DNA"/>
</dbReference>
<evidence type="ECO:0000313" key="3">
    <source>
        <dbReference type="EMBL" id="KAG2431186.1"/>
    </source>
</evidence>
<sequence length="1339" mass="132372">MAGFANPQQRSAPKLGDVLYDNDLSPIVLGFAGHEDRLSLRLTCHAIRRAVDKQAARLHIRDYASSGKPLPPDEWLGAAQRLLCKGCTPAALSLDLRFCAPQEQRRAVVQLLAAAAGAATSSGGASAPAAAETAATRGSQDCWGQSDPPQPCAPGVPGGRVVAPQPTVPRQPPTPLPLPAPSQLALPRQPTGGGAFAATSRLGISAKLLCGGAAAGGGGGGGGGGSASGGGAGGGDVAGALAAAMPALTQLHLSLSPGPGAAGASGAAAAAAAGMAQGSGAAAAAAAVGGAVAAVTLAALPVALRALLIRTHTGSSAAPQLHTSLPHPAPLPTSTSLARGLTHLTISLTGHAAADSSTSASHVGPSPPPPPSSLLPLTAPLAAALAAGAACLVELHLPALSLDTSAPDSAAAVAARHLAALTQLTSLSLGDVRPAYSLLHDLLPPPPLLPAAPPVAAGMGAVALGSSAAATASAATAATATAATAAAAAATARPLAHLDLGAASGPLPARPLSALLRLQVLHAPRAELTAAGVGPLTRLHTLRVGSCKPEALAPALRPLVALAVLDVGEAPGPLALAPLAAAVGAGGGVAVGGAGEGLHELWARSATVTLLPPAPRPTPLAAVWQQQQQSVAPALPGGPVGGAIIGPGAAPPPPALPQPRPLPLPEPQLRARLAWLRVLVVGSVEVELLPALLQLLPALTSLDLGDTRGVVPAAALAPCPALRRLHMPRAHLVARGAPLPPPAAAAAAAQPAQSAPRFGGGGDGHGHGHGGAIRAGWGQENTCPQPQLRTGLHKDKGRAPQQQQPHQQAYLDPHRHVHVHLHPHPPLHNECNALAHLPHLQSLTLASCSRELLQPMLGPLSALTYLCIAACYSRAPRQVQPAALALLPALAELRLLPHAALAAEGLGGLAAVTCLEVGQLVASAPVAPPASITTVAAASAALGTGPQLPQAAYPLPPRLERLCLTGGQLPELEVLGRLQPPASLREVAVAPADTDDYAAGVAAGGADAAYRIDICPLRHTASSSSNVGGDVSHAAAAASSSSRQPLPAGPHLTAEGEALLVAAARLLLYSTVPPPPYCPTLHVAYGGGTAPAAADPDRPEADRSRQLLLLSPAEGQAGQAARGHGRWLGALGGVPWLRRLQLSGLRLGWRDVEVVATSLPELESLALLSPCAYPLTALPLLGRRRRLHTLRLDTSCWLGPSPGPGVSSPAAVQLSVPAAPAAASCGADAAAGAAQASAAAAAAAQCAYVCGQAVAALVALRTAGGAVGAGGHLELLLPPPAPVQAPAHEAAAAGGWLAAAPAAGGWAGLRQLAWQVAAEVEQVLLEAGWELDAACVACR</sequence>
<comment type="subcellular location">
    <subcellularLocation>
        <location evidence="1">Cytoplasm</location>
        <location evidence="1">Cytoskeleton</location>
        <location evidence="1">Cilium axoneme</location>
    </subcellularLocation>
</comment>
<evidence type="ECO:0000313" key="4">
    <source>
        <dbReference type="Proteomes" id="UP000650467"/>
    </source>
</evidence>
<dbReference type="GO" id="GO:0005884">
    <property type="term" value="C:actin filament"/>
    <property type="evidence" value="ECO:0007669"/>
    <property type="project" value="TreeGrafter"/>
</dbReference>
<feature type="compositionally biased region" description="Low complexity" evidence="2">
    <location>
        <begin position="744"/>
        <end position="756"/>
    </location>
</feature>
<accession>A0A835VZZ9</accession>
<reference evidence="3" key="1">
    <citation type="journal article" date="2020" name="bioRxiv">
        <title>Comparative genomics of Chlamydomonas.</title>
        <authorList>
            <person name="Craig R.J."/>
            <person name="Hasan A.R."/>
            <person name="Ness R.W."/>
            <person name="Keightley P.D."/>
        </authorList>
    </citation>
    <scope>NUCLEOTIDE SEQUENCE</scope>
    <source>
        <strain evidence="3">SAG 7.73</strain>
    </source>
</reference>
<feature type="region of interest" description="Disordered" evidence="2">
    <location>
        <begin position="642"/>
        <end position="663"/>
    </location>
</feature>
<gene>
    <name evidence="3" type="ORF">HXX76_009714</name>
</gene>
<dbReference type="Proteomes" id="UP000650467">
    <property type="component" value="Unassembled WGS sequence"/>
</dbReference>
<evidence type="ECO:0000256" key="2">
    <source>
        <dbReference type="SAM" id="MobiDB-lite"/>
    </source>
</evidence>
<feature type="compositionally biased region" description="Low complexity" evidence="2">
    <location>
        <begin position="121"/>
        <end position="136"/>
    </location>
</feature>
<dbReference type="Gene3D" id="3.80.10.10">
    <property type="entry name" value="Ribonuclease Inhibitor"/>
    <property type="match status" value="1"/>
</dbReference>
<dbReference type="GO" id="GO:0030048">
    <property type="term" value="P:actin filament-based movement"/>
    <property type="evidence" value="ECO:0007669"/>
    <property type="project" value="TreeGrafter"/>
</dbReference>
<feature type="compositionally biased region" description="Polar residues" evidence="2">
    <location>
        <begin position="779"/>
        <end position="788"/>
    </location>
</feature>
<feature type="region of interest" description="Disordered" evidence="2">
    <location>
        <begin position="355"/>
        <end position="375"/>
    </location>
</feature>
<feature type="compositionally biased region" description="Gly residues" evidence="2">
    <location>
        <begin position="758"/>
        <end position="773"/>
    </location>
</feature>
<protein>
    <submittedName>
        <fullName evidence="3">Uncharacterized protein</fullName>
    </submittedName>
</protein>
<dbReference type="PANTHER" id="PTHR48226">
    <property type="entry name" value="OS06G0326200 PROTEIN"/>
    <property type="match status" value="1"/>
</dbReference>
<name>A0A835VZZ9_CHLIN</name>
<feature type="compositionally biased region" description="Pro residues" evidence="2">
    <location>
        <begin position="166"/>
        <end position="180"/>
    </location>
</feature>
<dbReference type="SUPFAM" id="SSF52047">
    <property type="entry name" value="RNI-like"/>
    <property type="match status" value="1"/>
</dbReference>
<feature type="region of interest" description="Disordered" evidence="2">
    <location>
        <begin position="740"/>
        <end position="804"/>
    </location>
</feature>
<keyword evidence="4" id="KW-1185">Reference proteome</keyword>
<evidence type="ECO:0000256" key="1">
    <source>
        <dbReference type="ARBA" id="ARBA00004430"/>
    </source>
</evidence>
<dbReference type="GO" id="GO:0005930">
    <property type="term" value="C:axoneme"/>
    <property type="evidence" value="ECO:0007669"/>
    <property type="project" value="UniProtKB-SubCell"/>
</dbReference>
<dbReference type="PANTHER" id="PTHR48226:SF1">
    <property type="entry name" value="WAS_WASL-INTERACTING PROTEIN FAMILY MEMBER 1"/>
    <property type="match status" value="1"/>
</dbReference>
<comment type="caution">
    <text evidence="3">The sequence shown here is derived from an EMBL/GenBank/DDBJ whole genome shotgun (WGS) entry which is preliminary data.</text>
</comment>
<feature type="compositionally biased region" description="Pro residues" evidence="2">
    <location>
        <begin position="649"/>
        <end position="663"/>
    </location>
</feature>
<organism evidence="3 4">
    <name type="scientific">Chlamydomonas incerta</name>
    <dbReference type="NCBI Taxonomy" id="51695"/>
    <lineage>
        <taxon>Eukaryota</taxon>
        <taxon>Viridiplantae</taxon>
        <taxon>Chlorophyta</taxon>
        <taxon>core chlorophytes</taxon>
        <taxon>Chlorophyceae</taxon>
        <taxon>CS clade</taxon>
        <taxon>Chlamydomonadales</taxon>
        <taxon>Chlamydomonadaceae</taxon>
        <taxon>Chlamydomonas</taxon>
    </lineage>
</organism>
<feature type="region of interest" description="Disordered" evidence="2">
    <location>
        <begin position="121"/>
        <end position="185"/>
    </location>
</feature>
<dbReference type="InterPro" id="IPR053099">
    <property type="entry name" value="WAS/WASL-interacting_domain"/>
</dbReference>
<dbReference type="InterPro" id="IPR032675">
    <property type="entry name" value="LRR_dom_sf"/>
</dbReference>